<dbReference type="AlphaFoldDB" id="A0ABD6CNG4"/>
<keyword evidence="3" id="KW-1185">Reference proteome</keyword>
<name>A0ABD6CNG4_9EURY</name>
<evidence type="ECO:0000259" key="1">
    <source>
        <dbReference type="Pfam" id="PF00535"/>
    </source>
</evidence>
<dbReference type="EMBL" id="JBHUDK010000008">
    <property type="protein sequence ID" value="MFD1599222.1"/>
    <property type="molecule type" value="Genomic_DNA"/>
</dbReference>
<proteinExistence type="predicted"/>
<dbReference type="InterPro" id="IPR001173">
    <property type="entry name" value="Glyco_trans_2-like"/>
</dbReference>
<sequence>MNSTTPISVIVPVYNDAEGIQTTLNALVSQTTNNYEVLPVDNNSTDKTGDVIAEFVTDYPDVIRPFEETDIQSSYAARNTGVKYAEGDVILFLDADMWVPDTWIEEMMAALETRDCDYLGCNVKLVANDEPTFSERYEQALSFPVKTYLEDKHFAPTCALAVRCDIFDKVGLFDEQLESGGDKEFGQRVYQARFEQCYTSDVTAYHPARDSWDKLKSKALRIGRGRAQIRRYHPEIGTYLHPLHPINYLPPSPFRLKRRFSGYDTSLSELICFYFLEYLLKLTQTYGTIHESLAIHRSEREKN</sequence>
<feature type="domain" description="Glycosyltransferase 2-like" evidence="1">
    <location>
        <begin position="8"/>
        <end position="169"/>
    </location>
</feature>
<dbReference type="SUPFAM" id="SSF53448">
    <property type="entry name" value="Nucleotide-diphospho-sugar transferases"/>
    <property type="match status" value="1"/>
</dbReference>
<dbReference type="RefSeq" id="WP_256422630.1">
    <property type="nucleotide sequence ID" value="NZ_JANHDI010000014.1"/>
</dbReference>
<gene>
    <name evidence="2" type="ORF">ACFSBX_09665</name>
</gene>
<dbReference type="PANTHER" id="PTHR43685:SF2">
    <property type="entry name" value="GLYCOSYLTRANSFERASE 2-LIKE DOMAIN-CONTAINING PROTEIN"/>
    <property type="match status" value="1"/>
</dbReference>
<dbReference type="Proteomes" id="UP001597085">
    <property type="component" value="Unassembled WGS sequence"/>
</dbReference>
<dbReference type="InterPro" id="IPR029044">
    <property type="entry name" value="Nucleotide-diphossugar_trans"/>
</dbReference>
<dbReference type="GO" id="GO:0016757">
    <property type="term" value="F:glycosyltransferase activity"/>
    <property type="evidence" value="ECO:0007669"/>
    <property type="project" value="UniProtKB-KW"/>
</dbReference>
<dbReference type="Pfam" id="PF00535">
    <property type="entry name" value="Glycos_transf_2"/>
    <property type="match status" value="1"/>
</dbReference>
<evidence type="ECO:0000313" key="3">
    <source>
        <dbReference type="Proteomes" id="UP001597085"/>
    </source>
</evidence>
<evidence type="ECO:0000313" key="2">
    <source>
        <dbReference type="EMBL" id="MFD1599222.1"/>
    </source>
</evidence>
<keyword evidence="2" id="KW-0328">Glycosyltransferase</keyword>
<keyword evidence="2" id="KW-0808">Transferase</keyword>
<dbReference type="Gene3D" id="3.90.550.10">
    <property type="entry name" value="Spore Coat Polysaccharide Biosynthesis Protein SpsA, Chain A"/>
    <property type="match status" value="1"/>
</dbReference>
<protein>
    <submittedName>
        <fullName evidence="2">Glycosyltransferase</fullName>
        <ecNumber evidence="2">2.4.-.-</ecNumber>
    </submittedName>
</protein>
<dbReference type="EC" id="2.4.-.-" evidence="2"/>
<comment type="caution">
    <text evidence="2">The sequence shown here is derived from an EMBL/GenBank/DDBJ whole genome shotgun (WGS) entry which is preliminary data.</text>
</comment>
<organism evidence="2 3">
    <name type="scientific">Halobellus rarus</name>
    <dbReference type="NCBI Taxonomy" id="1126237"/>
    <lineage>
        <taxon>Archaea</taxon>
        <taxon>Methanobacteriati</taxon>
        <taxon>Methanobacteriota</taxon>
        <taxon>Stenosarchaea group</taxon>
        <taxon>Halobacteria</taxon>
        <taxon>Halobacteriales</taxon>
        <taxon>Haloferacaceae</taxon>
        <taxon>Halobellus</taxon>
    </lineage>
</organism>
<accession>A0ABD6CNG4</accession>
<dbReference type="InterPro" id="IPR050834">
    <property type="entry name" value="Glycosyltransf_2"/>
</dbReference>
<dbReference type="PANTHER" id="PTHR43685">
    <property type="entry name" value="GLYCOSYLTRANSFERASE"/>
    <property type="match status" value="1"/>
</dbReference>
<reference evidence="2 3" key="1">
    <citation type="journal article" date="2019" name="Int. J. Syst. Evol. Microbiol.">
        <title>The Global Catalogue of Microorganisms (GCM) 10K type strain sequencing project: providing services to taxonomists for standard genome sequencing and annotation.</title>
        <authorList>
            <consortium name="The Broad Institute Genomics Platform"/>
            <consortium name="The Broad Institute Genome Sequencing Center for Infectious Disease"/>
            <person name="Wu L."/>
            <person name="Ma J."/>
        </authorList>
    </citation>
    <scope>NUCLEOTIDE SEQUENCE [LARGE SCALE GENOMIC DNA]</scope>
    <source>
        <strain evidence="2 3">CGMCC 1.12121</strain>
    </source>
</reference>